<dbReference type="Gene3D" id="3.60.21.10">
    <property type="match status" value="1"/>
</dbReference>
<evidence type="ECO:0000256" key="1">
    <source>
        <dbReference type="ARBA" id="ARBA00005662"/>
    </source>
</evidence>
<comment type="caution">
    <text evidence="3">The sequence shown here is derived from an EMBL/GenBank/DDBJ whole genome shotgun (WGS) entry which is preliminary data.</text>
</comment>
<reference evidence="3 4" key="1">
    <citation type="submission" date="2019-10" db="EMBL/GenBank/DDBJ databases">
        <title>Draft Genome Assembly of Rhodococcus zopfii DSM44189.</title>
        <authorList>
            <person name="Sutton J.M."/>
            <person name="Akob D.M."/>
            <person name="Bushman T.J."/>
        </authorList>
    </citation>
    <scope>NUCLEOTIDE SEQUENCE [LARGE SCALE GENOMIC DNA]</scope>
    <source>
        <strain evidence="3 4">DSM 44189</strain>
    </source>
</reference>
<sequence length="364" mass="39481">MHCWKSLSGRSGDSVADVPGTITLFLAGDVMTGRGVDQTLPHPGGPALRESYIKDARDYVALAEERNGPIPRPTDFHRPWGAALAVLDDTAPDARIVNLETSVTVSRDYARHKEIHYRMHPANLGVLAAARIDVCALANNHLLDFGRRGLTETLDALTGAGLGYTGAGRDDAEAWQPARTGRVLVWSVGARSSGIGSADAATPSRPGVALLPDLSATTADRLTGRIATLRILGDIVVVSVHWGSNWGFSVPRAQVDFARRLVDGGVDVVHGHSSHHPRPVEIYRGRLVLYGCGDLINDYEGIGGYEEYRGDLRALYLPVLDADSGELRELRVVALRSRRMRLERATSEEERWLRAALDLGDAHP</sequence>
<dbReference type="SUPFAM" id="SSF56300">
    <property type="entry name" value="Metallo-dependent phosphatases"/>
    <property type="match status" value="1"/>
</dbReference>
<dbReference type="PANTHER" id="PTHR33393:SF11">
    <property type="entry name" value="POLYGLUTAMINE SYNTHESIS ACCESSORY PROTEIN RV0574C-RELATED"/>
    <property type="match status" value="1"/>
</dbReference>
<gene>
    <name evidence="3" type="ORF">F8M49_24385</name>
</gene>
<organism evidence="3 4">
    <name type="scientific">Rhodococcus zopfii</name>
    <dbReference type="NCBI Taxonomy" id="43772"/>
    <lineage>
        <taxon>Bacteria</taxon>
        <taxon>Bacillati</taxon>
        <taxon>Actinomycetota</taxon>
        <taxon>Actinomycetes</taxon>
        <taxon>Mycobacteriales</taxon>
        <taxon>Nocardiaceae</taxon>
        <taxon>Rhodococcus</taxon>
    </lineage>
</organism>
<comment type="similarity">
    <text evidence="1">Belongs to the CapA family.</text>
</comment>
<dbReference type="EMBL" id="WBMO01000005">
    <property type="protein sequence ID" value="MDV2477734.1"/>
    <property type="molecule type" value="Genomic_DNA"/>
</dbReference>
<dbReference type="SMART" id="SM00854">
    <property type="entry name" value="PGA_cap"/>
    <property type="match status" value="1"/>
</dbReference>
<dbReference type="Proteomes" id="UP001275440">
    <property type="component" value="Unassembled WGS sequence"/>
</dbReference>
<dbReference type="CDD" id="cd07381">
    <property type="entry name" value="MPP_CapA"/>
    <property type="match status" value="1"/>
</dbReference>
<proteinExistence type="inferred from homology"/>
<accession>A0ABU3WUQ5</accession>
<name>A0ABU3WUQ5_9NOCA</name>
<protein>
    <submittedName>
        <fullName evidence="3">CapA family protein</fullName>
    </submittedName>
</protein>
<evidence type="ECO:0000313" key="3">
    <source>
        <dbReference type="EMBL" id="MDV2477734.1"/>
    </source>
</evidence>
<dbReference type="PANTHER" id="PTHR33393">
    <property type="entry name" value="POLYGLUTAMINE SYNTHESIS ACCESSORY PROTEIN RV0574C-RELATED"/>
    <property type="match status" value="1"/>
</dbReference>
<dbReference type="Pfam" id="PF09587">
    <property type="entry name" value="PGA_cap"/>
    <property type="match status" value="1"/>
</dbReference>
<dbReference type="InterPro" id="IPR019079">
    <property type="entry name" value="Capsule_synth_CapA"/>
</dbReference>
<keyword evidence="4" id="KW-1185">Reference proteome</keyword>
<evidence type="ECO:0000259" key="2">
    <source>
        <dbReference type="SMART" id="SM00854"/>
    </source>
</evidence>
<dbReference type="InterPro" id="IPR029052">
    <property type="entry name" value="Metallo-depent_PP-like"/>
</dbReference>
<evidence type="ECO:0000313" key="4">
    <source>
        <dbReference type="Proteomes" id="UP001275440"/>
    </source>
</evidence>
<dbReference type="InterPro" id="IPR052169">
    <property type="entry name" value="CW_Biosynth-Accessory"/>
</dbReference>
<feature type="domain" description="Capsule synthesis protein CapA" evidence="2">
    <location>
        <begin position="23"/>
        <end position="299"/>
    </location>
</feature>